<proteinExistence type="predicted"/>
<accession>A0ABT2GHV4</accession>
<dbReference type="Proteomes" id="UP001165580">
    <property type="component" value="Unassembled WGS sequence"/>
</dbReference>
<feature type="transmembrane region" description="Helical" evidence="1">
    <location>
        <begin position="7"/>
        <end position="28"/>
    </location>
</feature>
<gene>
    <name evidence="2" type="ORF">NVV95_07950</name>
</gene>
<evidence type="ECO:0000256" key="1">
    <source>
        <dbReference type="SAM" id="Phobius"/>
    </source>
</evidence>
<evidence type="ECO:0000313" key="3">
    <source>
        <dbReference type="Proteomes" id="UP001165580"/>
    </source>
</evidence>
<feature type="transmembrane region" description="Helical" evidence="1">
    <location>
        <begin position="68"/>
        <end position="90"/>
    </location>
</feature>
<feature type="transmembrane region" description="Helical" evidence="1">
    <location>
        <begin position="96"/>
        <end position="118"/>
    </location>
</feature>
<sequence length="178" mass="19099">MFIRRAFFYWQFPAAVILPAWILVGWGVFAATGWQILGLIVGVMMLTVGMLAVAGVTSARKDVRAEKAVSWLDVLLLTVLHALVIVVGFFTDYTALLGTLAVVALIALFWVGIVELIVETRKRVRATLAAFEAQAARAQMPRTPSGSGAGAPGSVRAPRVDGEYIVIETSDRGASPRA</sequence>
<comment type="caution">
    <text evidence="2">The sequence shown here is derived from an EMBL/GenBank/DDBJ whole genome shotgun (WGS) entry which is preliminary data.</text>
</comment>
<dbReference type="RefSeq" id="WP_259486012.1">
    <property type="nucleotide sequence ID" value="NZ_JANTEZ010000003.1"/>
</dbReference>
<dbReference type="EMBL" id="JANTEZ010000003">
    <property type="protein sequence ID" value="MCS5714484.1"/>
    <property type="molecule type" value="Genomic_DNA"/>
</dbReference>
<evidence type="ECO:0008006" key="4">
    <source>
        <dbReference type="Google" id="ProtNLM"/>
    </source>
</evidence>
<reference evidence="2" key="1">
    <citation type="submission" date="2022-08" db="EMBL/GenBank/DDBJ databases">
        <authorList>
            <person name="Deng Y."/>
            <person name="Han X.-F."/>
            <person name="Zhang Y.-Q."/>
        </authorList>
    </citation>
    <scope>NUCLEOTIDE SEQUENCE</scope>
    <source>
        <strain evidence="2">CPCC 205716</strain>
    </source>
</reference>
<feature type="transmembrane region" description="Helical" evidence="1">
    <location>
        <begin position="34"/>
        <end position="56"/>
    </location>
</feature>
<protein>
    <recommendedName>
        <fullName evidence="4">MFS transporter</fullName>
    </recommendedName>
</protein>
<evidence type="ECO:0000313" key="2">
    <source>
        <dbReference type="EMBL" id="MCS5714484.1"/>
    </source>
</evidence>
<keyword evidence="3" id="KW-1185">Reference proteome</keyword>
<keyword evidence="1" id="KW-0472">Membrane</keyword>
<keyword evidence="1" id="KW-0812">Transmembrane</keyword>
<keyword evidence="1" id="KW-1133">Transmembrane helix</keyword>
<name>A0ABT2GHV4_9MICO</name>
<organism evidence="2 3">
    <name type="scientific">Herbiconiux gentiana</name>
    <dbReference type="NCBI Taxonomy" id="2970912"/>
    <lineage>
        <taxon>Bacteria</taxon>
        <taxon>Bacillati</taxon>
        <taxon>Actinomycetota</taxon>
        <taxon>Actinomycetes</taxon>
        <taxon>Micrococcales</taxon>
        <taxon>Microbacteriaceae</taxon>
        <taxon>Herbiconiux</taxon>
    </lineage>
</organism>